<dbReference type="Gene3D" id="3.40.50.300">
    <property type="entry name" value="P-loop containing nucleotide triphosphate hydrolases"/>
    <property type="match status" value="1"/>
</dbReference>
<accession>A0A9D1JYQ9</accession>
<dbReference type="InterPro" id="IPR027417">
    <property type="entry name" value="P-loop_NTPase"/>
</dbReference>
<dbReference type="AlphaFoldDB" id="A0A9D1JYQ9"/>
<dbReference type="GO" id="GO:0016779">
    <property type="term" value="F:nucleotidyltransferase activity"/>
    <property type="evidence" value="ECO:0007669"/>
    <property type="project" value="UniProtKB-KW"/>
</dbReference>
<gene>
    <name evidence="1" type="ORF">IAB51_03315</name>
</gene>
<proteinExistence type="predicted"/>
<dbReference type="Pfam" id="PF02283">
    <property type="entry name" value="CobU"/>
    <property type="match status" value="1"/>
</dbReference>
<dbReference type="GO" id="GO:0000166">
    <property type="term" value="F:nucleotide binding"/>
    <property type="evidence" value="ECO:0007669"/>
    <property type="project" value="InterPro"/>
</dbReference>
<dbReference type="Proteomes" id="UP000824002">
    <property type="component" value="Unassembled WGS sequence"/>
</dbReference>
<dbReference type="GO" id="GO:0009236">
    <property type="term" value="P:cobalamin biosynthetic process"/>
    <property type="evidence" value="ECO:0007669"/>
    <property type="project" value="InterPro"/>
</dbReference>
<dbReference type="EMBL" id="DVJP01000026">
    <property type="protein sequence ID" value="HIS75819.1"/>
    <property type="molecule type" value="Genomic_DNA"/>
</dbReference>
<evidence type="ECO:0000313" key="1">
    <source>
        <dbReference type="EMBL" id="HIS75819.1"/>
    </source>
</evidence>
<name>A0A9D1JYQ9_9FIRM</name>
<dbReference type="InterPro" id="IPR003203">
    <property type="entry name" value="CobU/CobP"/>
</dbReference>
<organism evidence="1 2">
    <name type="scientific">Candidatus Merdivicinus excrementipullorum</name>
    <dbReference type="NCBI Taxonomy" id="2840867"/>
    <lineage>
        <taxon>Bacteria</taxon>
        <taxon>Bacillati</taxon>
        <taxon>Bacillota</taxon>
        <taxon>Clostridia</taxon>
        <taxon>Eubacteriales</taxon>
        <taxon>Oscillospiraceae</taxon>
        <taxon>Oscillospiraceae incertae sedis</taxon>
        <taxon>Candidatus Merdivicinus</taxon>
    </lineage>
</organism>
<keyword evidence="1" id="KW-0418">Kinase</keyword>
<sequence>MKLITGGIFAGKYERLLALGFQPEEIANGETVPFAEAFQKPALTRLNFLIRRLLEAGIDPKAFVLEQVKQRPSITIACDEVGGGVVPIEKGDREYREAVGRICCELAAMAEEVERVYCGIPTILKSEGKA</sequence>
<dbReference type="SUPFAM" id="SSF52540">
    <property type="entry name" value="P-loop containing nucleoside triphosphate hydrolases"/>
    <property type="match status" value="1"/>
</dbReference>
<keyword evidence="1" id="KW-0548">Nucleotidyltransferase</keyword>
<keyword evidence="1" id="KW-0808">Transferase</keyword>
<dbReference type="GO" id="GO:0043752">
    <property type="term" value="F:adenosylcobinamide kinase activity"/>
    <property type="evidence" value="ECO:0007669"/>
    <property type="project" value="InterPro"/>
</dbReference>
<protein>
    <submittedName>
        <fullName evidence="1">Bifunctional adenosylcobinamide kinase/adenosylcobinamide-phosphate guanylyltransferase</fullName>
    </submittedName>
</protein>
<reference evidence="1" key="2">
    <citation type="journal article" date="2021" name="PeerJ">
        <title>Extensive microbial diversity within the chicken gut microbiome revealed by metagenomics and culture.</title>
        <authorList>
            <person name="Gilroy R."/>
            <person name="Ravi A."/>
            <person name="Getino M."/>
            <person name="Pursley I."/>
            <person name="Horton D.L."/>
            <person name="Alikhan N.F."/>
            <person name="Baker D."/>
            <person name="Gharbi K."/>
            <person name="Hall N."/>
            <person name="Watson M."/>
            <person name="Adriaenssens E.M."/>
            <person name="Foster-Nyarko E."/>
            <person name="Jarju S."/>
            <person name="Secka A."/>
            <person name="Antonio M."/>
            <person name="Oren A."/>
            <person name="Chaudhuri R.R."/>
            <person name="La Ragione R."/>
            <person name="Hildebrand F."/>
            <person name="Pallen M.J."/>
        </authorList>
    </citation>
    <scope>NUCLEOTIDE SEQUENCE</scope>
    <source>
        <strain evidence="1">CHK199-13235</strain>
    </source>
</reference>
<comment type="caution">
    <text evidence="1">The sequence shown here is derived from an EMBL/GenBank/DDBJ whole genome shotgun (WGS) entry which is preliminary data.</text>
</comment>
<reference evidence="1" key="1">
    <citation type="submission" date="2020-10" db="EMBL/GenBank/DDBJ databases">
        <authorList>
            <person name="Gilroy R."/>
        </authorList>
    </citation>
    <scope>NUCLEOTIDE SEQUENCE</scope>
    <source>
        <strain evidence="1">CHK199-13235</strain>
    </source>
</reference>
<evidence type="ECO:0000313" key="2">
    <source>
        <dbReference type="Proteomes" id="UP000824002"/>
    </source>
</evidence>